<dbReference type="EMBL" id="CM017633">
    <property type="protein sequence ID" value="TYH41543.1"/>
    <property type="molecule type" value="Genomic_DNA"/>
</dbReference>
<gene>
    <name evidence="1" type="ORF">ES332_D11G000200v1</name>
</gene>
<protein>
    <submittedName>
        <fullName evidence="1">Uncharacterized protein</fullName>
    </submittedName>
</protein>
<dbReference type="Proteomes" id="UP000322667">
    <property type="component" value="Chromosome D11"/>
</dbReference>
<evidence type="ECO:0000313" key="1">
    <source>
        <dbReference type="EMBL" id="TYH41543.1"/>
    </source>
</evidence>
<name>A0A5D2IHE3_GOSTO</name>
<keyword evidence="2" id="KW-1185">Reference proteome</keyword>
<sequence>MVGPASWEIDLRCRSHCFFLLPWEWETRTLWVCGFLVRFCVLLSLPLGPCAEGRSQSAWASRPLFWVEIPILELGCLEIGQIGTDRNISDFRYESLNPLLHWRVISGMNL</sequence>
<reference evidence="1 2" key="1">
    <citation type="submission" date="2019-07" db="EMBL/GenBank/DDBJ databases">
        <title>WGS assembly of Gossypium tomentosum.</title>
        <authorList>
            <person name="Chen Z.J."/>
            <person name="Sreedasyam A."/>
            <person name="Ando A."/>
            <person name="Song Q."/>
            <person name="De L."/>
            <person name="Hulse-Kemp A."/>
            <person name="Ding M."/>
            <person name="Ye W."/>
            <person name="Kirkbride R."/>
            <person name="Jenkins J."/>
            <person name="Plott C."/>
            <person name="Lovell J."/>
            <person name="Lin Y.-M."/>
            <person name="Vaughn R."/>
            <person name="Liu B."/>
            <person name="Li W."/>
            <person name="Simpson S."/>
            <person name="Scheffler B."/>
            <person name="Saski C."/>
            <person name="Grover C."/>
            <person name="Hu G."/>
            <person name="Conover J."/>
            <person name="Carlson J."/>
            <person name="Shu S."/>
            <person name="Boston L."/>
            <person name="Williams M."/>
            <person name="Peterson D."/>
            <person name="Mcgee K."/>
            <person name="Jones D."/>
            <person name="Wendel J."/>
            <person name="Stelly D."/>
            <person name="Grimwood J."/>
            <person name="Schmutz J."/>
        </authorList>
    </citation>
    <scope>NUCLEOTIDE SEQUENCE [LARGE SCALE GENOMIC DNA]</scope>
    <source>
        <strain evidence="1">7179.01</strain>
    </source>
</reference>
<dbReference type="AlphaFoldDB" id="A0A5D2IHE3"/>
<organism evidence="1 2">
    <name type="scientific">Gossypium tomentosum</name>
    <name type="common">Hawaiian cotton</name>
    <name type="synonym">Gossypium sandvicense</name>
    <dbReference type="NCBI Taxonomy" id="34277"/>
    <lineage>
        <taxon>Eukaryota</taxon>
        <taxon>Viridiplantae</taxon>
        <taxon>Streptophyta</taxon>
        <taxon>Embryophyta</taxon>
        <taxon>Tracheophyta</taxon>
        <taxon>Spermatophyta</taxon>
        <taxon>Magnoliopsida</taxon>
        <taxon>eudicotyledons</taxon>
        <taxon>Gunneridae</taxon>
        <taxon>Pentapetalae</taxon>
        <taxon>rosids</taxon>
        <taxon>malvids</taxon>
        <taxon>Malvales</taxon>
        <taxon>Malvaceae</taxon>
        <taxon>Malvoideae</taxon>
        <taxon>Gossypium</taxon>
    </lineage>
</organism>
<proteinExistence type="predicted"/>
<accession>A0A5D2IHE3</accession>
<evidence type="ECO:0000313" key="2">
    <source>
        <dbReference type="Proteomes" id="UP000322667"/>
    </source>
</evidence>